<dbReference type="Proteomes" id="UP000789366">
    <property type="component" value="Unassembled WGS sequence"/>
</dbReference>
<proteinExistence type="predicted"/>
<evidence type="ECO:0000313" key="2">
    <source>
        <dbReference type="Proteomes" id="UP000789366"/>
    </source>
</evidence>
<gene>
    <name evidence="1" type="ORF">SPELUC_LOCUS479</name>
</gene>
<dbReference type="EMBL" id="CAJVPW010000170">
    <property type="protein sequence ID" value="CAG8445603.1"/>
    <property type="molecule type" value="Genomic_DNA"/>
</dbReference>
<reference evidence="1" key="1">
    <citation type="submission" date="2021-06" db="EMBL/GenBank/DDBJ databases">
        <authorList>
            <person name="Kallberg Y."/>
            <person name="Tangrot J."/>
            <person name="Rosling A."/>
        </authorList>
    </citation>
    <scope>NUCLEOTIDE SEQUENCE</scope>
    <source>
        <strain evidence="1">28 12/20/2015</strain>
    </source>
</reference>
<keyword evidence="2" id="KW-1185">Reference proteome</keyword>
<accession>A0ACA9K0Q3</accession>
<protein>
    <submittedName>
        <fullName evidence="1">325_t:CDS:1</fullName>
    </submittedName>
</protein>
<name>A0ACA9K0Q3_9GLOM</name>
<organism evidence="1 2">
    <name type="scientific">Cetraspora pellucida</name>
    <dbReference type="NCBI Taxonomy" id="1433469"/>
    <lineage>
        <taxon>Eukaryota</taxon>
        <taxon>Fungi</taxon>
        <taxon>Fungi incertae sedis</taxon>
        <taxon>Mucoromycota</taxon>
        <taxon>Glomeromycotina</taxon>
        <taxon>Glomeromycetes</taxon>
        <taxon>Diversisporales</taxon>
        <taxon>Gigasporaceae</taxon>
        <taxon>Cetraspora</taxon>
    </lineage>
</organism>
<evidence type="ECO:0000313" key="1">
    <source>
        <dbReference type="EMBL" id="CAG8445603.1"/>
    </source>
</evidence>
<feature type="non-terminal residue" evidence="1">
    <location>
        <position position="1"/>
    </location>
</feature>
<sequence>ISLLCPQTPNSDSLVELWPVLGILSLAQYPFPPVRFSGGLVGSTSHLEVLACLILPHCFLQFYEFTQPQRLILDLHRQVPVCIPLCNHRPCSKEQGVM</sequence>
<comment type="caution">
    <text evidence="1">The sequence shown here is derived from an EMBL/GenBank/DDBJ whole genome shotgun (WGS) entry which is preliminary data.</text>
</comment>